<dbReference type="EMBL" id="VASG01000003">
    <property type="protein sequence ID" value="TLP74888.1"/>
    <property type="molecule type" value="Genomic_DNA"/>
</dbReference>
<name>A0A5R9A8D1_PSENT</name>
<evidence type="ECO:0008006" key="4">
    <source>
        <dbReference type="Google" id="ProtNLM"/>
    </source>
</evidence>
<gene>
    <name evidence="2" type="ORF">FEA48_11810</name>
</gene>
<dbReference type="RefSeq" id="WP_138213964.1">
    <property type="nucleotide sequence ID" value="NZ_VASG01000003.1"/>
</dbReference>
<organism evidence="2 3">
    <name type="scientific">Pseudomonas nitroreducens</name>
    <dbReference type="NCBI Taxonomy" id="46680"/>
    <lineage>
        <taxon>Bacteria</taxon>
        <taxon>Pseudomonadati</taxon>
        <taxon>Pseudomonadota</taxon>
        <taxon>Gammaproteobacteria</taxon>
        <taxon>Pseudomonadales</taxon>
        <taxon>Pseudomonadaceae</taxon>
        <taxon>Pseudomonas</taxon>
    </lineage>
</organism>
<dbReference type="AlphaFoldDB" id="A0A5R9A8D1"/>
<sequence length="106" mass="11683">MAKTDGKAPAHPEKDRFLPLGTDSQHHAHPRNATLYLRTDAPAEELYNAAEDRLSAVIDLLGILSLATLDAQPLRNVLQINRALLLLASDAHSLYEADHERRASHS</sequence>
<feature type="compositionally biased region" description="Basic and acidic residues" evidence="1">
    <location>
        <begin position="1"/>
        <end position="17"/>
    </location>
</feature>
<dbReference type="Proteomes" id="UP000307510">
    <property type="component" value="Unassembled WGS sequence"/>
</dbReference>
<feature type="region of interest" description="Disordered" evidence="1">
    <location>
        <begin position="1"/>
        <end position="30"/>
    </location>
</feature>
<accession>A0A5R9A8D1</accession>
<comment type="caution">
    <text evidence="2">The sequence shown here is derived from an EMBL/GenBank/DDBJ whole genome shotgun (WGS) entry which is preliminary data.</text>
</comment>
<reference evidence="3" key="2">
    <citation type="submission" date="2019-06" db="EMBL/GenBank/DDBJ databases">
        <title>AzeR, a transcriptional regulator that responds to azelaic acid in Pseudomonas nitroreducens.</title>
        <authorList>
            <person name="Bez C."/>
            <person name="Javvadi S.G."/>
            <person name="Bertani I."/>
            <person name="Devescovi G."/>
            <person name="Studholme D.J."/>
            <person name="Geller A."/>
            <person name="Levy A."/>
            <person name="Venturi V."/>
        </authorList>
    </citation>
    <scope>NUCLEOTIDE SEQUENCE [LARGE SCALE GENOMIC DNA]</scope>
    <source>
        <strain evidence="3">DSM 9128</strain>
    </source>
</reference>
<proteinExistence type="predicted"/>
<evidence type="ECO:0000313" key="3">
    <source>
        <dbReference type="Proteomes" id="UP000307510"/>
    </source>
</evidence>
<evidence type="ECO:0000313" key="2">
    <source>
        <dbReference type="EMBL" id="TLP74888.1"/>
    </source>
</evidence>
<protein>
    <recommendedName>
        <fullName evidence="4">DUF3077 domain-containing protein</fullName>
    </recommendedName>
</protein>
<evidence type="ECO:0000256" key="1">
    <source>
        <dbReference type="SAM" id="MobiDB-lite"/>
    </source>
</evidence>
<reference evidence="2 3" key="1">
    <citation type="submission" date="2019-05" db="EMBL/GenBank/DDBJ databases">
        <authorList>
            <person name="Moore K."/>
            <person name="O'Neill P."/>
            <person name="Farbos A."/>
            <person name="Studholme D.J."/>
        </authorList>
    </citation>
    <scope>NUCLEOTIDE SEQUENCE [LARGE SCALE GENOMIC DNA]</scope>
    <source>
        <strain evidence="2 3">DSM 9128</strain>
    </source>
</reference>